<dbReference type="SUPFAM" id="SSF52266">
    <property type="entry name" value="SGNH hydrolase"/>
    <property type="match status" value="1"/>
</dbReference>
<dbReference type="GO" id="GO:0016788">
    <property type="term" value="F:hydrolase activity, acting on ester bonds"/>
    <property type="evidence" value="ECO:0007669"/>
    <property type="project" value="UniProtKB-ARBA"/>
</dbReference>
<dbReference type="Proteomes" id="UP000198790">
    <property type="component" value="Unassembled WGS sequence"/>
</dbReference>
<dbReference type="PANTHER" id="PTHR30383">
    <property type="entry name" value="THIOESTERASE 1/PROTEASE 1/LYSOPHOSPHOLIPASE L1"/>
    <property type="match status" value="1"/>
</dbReference>
<dbReference type="InterPro" id="IPR036514">
    <property type="entry name" value="SGNH_hydro_sf"/>
</dbReference>
<dbReference type="STRING" id="237018.SAMN04489723_1078"/>
<evidence type="ECO:0000256" key="1">
    <source>
        <dbReference type="SAM" id="Phobius"/>
    </source>
</evidence>
<dbReference type="InterPro" id="IPR051532">
    <property type="entry name" value="Ester_Hydrolysis_Enzymes"/>
</dbReference>
<evidence type="ECO:0000313" key="3">
    <source>
        <dbReference type="Proteomes" id="UP000198790"/>
    </source>
</evidence>
<evidence type="ECO:0000313" key="2">
    <source>
        <dbReference type="EMBL" id="SFB30101.1"/>
    </source>
</evidence>
<gene>
    <name evidence="2" type="ORF">SAMN04489723_1078</name>
</gene>
<accession>A0A1I0ZWY3</accession>
<dbReference type="CDD" id="cd00229">
    <property type="entry name" value="SGNH_hydrolase"/>
    <property type="match status" value="1"/>
</dbReference>
<keyword evidence="3" id="KW-1185">Reference proteome</keyword>
<dbReference type="OrthoDB" id="815910at2"/>
<proteinExistence type="predicted"/>
<reference evidence="2 3" key="1">
    <citation type="submission" date="2016-10" db="EMBL/GenBank/DDBJ databases">
        <authorList>
            <person name="de Groot N.N."/>
        </authorList>
    </citation>
    <scope>NUCLEOTIDE SEQUENCE [LARGE SCALE GENOMIC DNA]</scope>
    <source>
        <strain evidence="2 3">DSM 23399</strain>
    </source>
</reference>
<dbReference type="AlphaFoldDB" id="A0A1I0ZWY3"/>
<dbReference type="Gene3D" id="3.40.50.1110">
    <property type="entry name" value="SGNH hydrolase"/>
    <property type="match status" value="1"/>
</dbReference>
<dbReference type="RefSeq" id="WP_092897123.1">
    <property type="nucleotide sequence ID" value="NZ_FOKK01000007.1"/>
</dbReference>
<keyword evidence="1" id="KW-0472">Membrane</keyword>
<name>A0A1I0ZWY3_9BACT</name>
<keyword evidence="1" id="KW-0812">Transmembrane</keyword>
<keyword evidence="1" id="KW-1133">Transmembrane helix</keyword>
<sequence>MGLISKNDIKSFFTITVPMILIMLVVVEIILWKVAPVADPFAKYKNSAPLNNQFIESQFSKKVSYTFEIESDLPLMDSSTTFTTNNMGFRGDSLISPKPSDEYRIFLVGGSTTENLFIDDKLGFERQIQEKLQAENPSKSIKVYNAGKSGDASPDHLAMLGQRLVHLKPDLIVLFPGINDLNRLAAGYDYLHFPVKSTEVERNWKVDLKFFLSNFQLVRRLINVMNPEEESARKAIFLSTNYKDKVKEVQSLPLESSLPEFDISIYERNTQSFIGICKSQNIDLLLLTQTFTWDSEEENNLSNSHWMVGIGDKRYPEDELAGRLTEMNQSIIELAAKDSVNLLDLESLIPKTNAYFYDDCHFNKGGVAYSTDLISKTIQQTYFTN</sequence>
<dbReference type="EMBL" id="FOKK01000007">
    <property type="protein sequence ID" value="SFB30101.1"/>
    <property type="molecule type" value="Genomic_DNA"/>
</dbReference>
<protein>
    <submittedName>
        <fullName evidence="2">Uncharacterized protein</fullName>
    </submittedName>
</protein>
<feature type="transmembrane region" description="Helical" evidence="1">
    <location>
        <begin position="12"/>
        <end position="32"/>
    </location>
</feature>
<organism evidence="2 3">
    <name type="scientific">Algoriphagus aquimarinus</name>
    <dbReference type="NCBI Taxonomy" id="237018"/>
    <lineage>
        <taxon>Bacteria</taxon>
        <taxon>Pseudomonadati</taxon>
        <taxon>Bacteroidota</taxon>
        <taxon>Cytophagia</taxon>
        <taxon>Cytophagales</taxon>
        <taxon>Cyclobacteriaceae</taxon>
        <taxon>Algoriphagus</taxon>
    </lineage>
</organism>